<keyword evidence="4" id="KW-0046">Antibiotic resistance</keyword>
<dbReference type="PANTHER" id="PTHR11104:SF0">
    <property type="entry name" value="SPBETA PROPHAGE-DERIVED AMINOGLYCOSIDE N(3')-ACETYLTRANSFERASE-LIKE PROTEIN YOKD"/>
    <property type="match status" value="1"/>
</dbReference>
<proteinExistence type="inferred from homology"/>
<evidence type="ECO:0000313" key="5">
    <source>
        <dbReference type="EMBL" id="KKW24556.1"/>
    </source>
</evidence>
<evidence type="ECO:0000256" key="3">
    <source>
        <dbReference type="ARBA" id="ARBA00023315"/>
    </source>
</evidence>
<dbReference type="InterPro" id="IPR003679">
    <property type="entry name" value="Amioglycoside_AcTrfase"/>
</dbReference>
<evidence type="ECO:0000313" key="6">
    <source>
        <dbReference type="Proteomes" id="UP000034273"/>
    </source>
</evidence>
<evidence type="ECO:0000256" key="1">
    <source>
        <dbReference type="ARBA" id="ARBA00006383"/>
    </source>
</evidence>
<protein>
    <recommendedName>
        <fullName evidence="4">Aminoglycoside N(3)-acetyltransferase</fullName>
        <ecNumber evidence="4">2.3.1.-</ecNumber>
    </recommendedName>
</protein>
<comment type="catalytic activity">
    <reaction evidence="4">
        <text>a 2-deoxystreptamine antibiotic + acetyl-CoA = an N(3)-acetyl-2-deoxystreptamine antibiotic + CoA + H(+)</text>
        <dbReference type="Rhea" id="RHEA:12665"/>
        <dbReference type="ChEBI" id="CHEBI:15378"/>
        <dbReference type="ChEBI" id="CHEBI:57287"/>
        <dbReference type="ChEBI" id="CHEBI:57288"/>
        <dbReference type="ChEBI" id="CHEBI:57921"/>
        <dbReference type="ChEBI" id="CHEBI:77452"/>
        <dbReference type="EC" id="2.3.1.81"/>
    </reaction>
</comment>
<dbReference type="PATRIC" id="fig|1618671.3.peg.280"/>
<dbReference type="STRING" id="1618671.UY67_C0006G0011"/>
<dbReference type="Pfam" id="PF02522">
    <property type="entry name" value="Antibiotic_NAT"/>
    <property type="match status" value="1"/>
</dbReference>
<dbReference type="GO" id="GO:0046353">
    <property type="term" value="F:aminoglycoside 3-N-acetyltransferase activity"/>
    <property type="evidence" value="ECO:0007669"/>
    <property type="project" value="UniProtKB-EC"/>
</dbReference>
<keyword evidence="3 4" id="KW-0012">Acyltransferase</keyword>
<dbReference type="EC" id="2.3.1.-" evidence="4"/>
<gene>
    <name evidence="5" type="ORF">UY67_C0006G0011</name>
</gene>
<keyword evidence="2 4" id="KW-0808">Transferase</keyword>
<reference evidence="5 6" key="1">
    <citation type="journal article" date="2015" name="Nature">
        <title>rRNA introns, odd ribosomes, and small enigmatic genomes across a large radiation of phyla.</title>
        <authorList>
            <person name="Brown C.T."/>
            <person name="Hug L.A."/>
            <person name="Thomas B.C."/>
            <person name="Sharon I."/>
            <person name="Castelle C.J."/>
            <person name="Singh A."/>
            <person name="Wilkins M.J."/>
            <person name="Williams K.H."/>
            <person name="Banfield J.F."/>
        </authorList>
    </citation>
    <scope>NUCLEOTIDE SEQUENCE [LARGE SCALE GENOMIC DNA]</scope>
</reference>
<sequence length="260" mass="28744">MSKNDYSEADIRTALIAVGLQRGDVVYTQSNIGFFGRAEGAASAEALYKMFKRAMFEVIGSEGTWILPTFTYSFCRKQDFDVAESAGDKGVLSECARKDSDAIRSADANFSVVAIGSRARAFTANMPEYSFGKDSFWDRLYLADGKICNFNLDSASALIHFVERSLHVPYRYDKPFTGIVIDGAKRYSATFYHFVADKNKPESASSYELFDSLAKDSGIAKVANLGRGQIVAISARDTYSLIEKKIQTNPLFLTDGYQEG</sequence>
<dbReference type="GO" id="GO:0046677">
    <property type="term" value="P:response to antibiotic"/>
    <property type="evidence" value="ECO:0007669"/>
    <property type="project" value="UniProtKB-KW"/>
</dbReference>
<dbReference type="AlphaFoldDB" id="A0A0G1X0N5"/>
<evidence type="ECO:0000256" key="4">
    <source>
        <dbReference type="RuleBase" id="RU365031"/>
    </source>
</evidence>
<dbReference type="SUPFAM" id="SSF110710">
    <property type="entry name" value="TTHA0583/YokD-like"/>
    <property type="match status" value="1"/>
</dbReference>
<evidence type="ECO:0000256" key="2">
    <source>
        <dbReference type="ARBA" id="ARBA00022679"/>
    </source>
</evidence>
<dbReference type="PANTHER" id="PTHR11104">
    <property type="entry name" value="AMINOGLYCOSIDE N3-ACETYLTRANSFERASE"/>
    <property type="match status" value="1"/>
</dbReference>
<organism evidence="5 6">
    <name type="scientific">Candidatus Kaiserbacteria bacterium GW2011_GWA2_52_12</name>
    <dbReference type="NCBI Taxonomy" id="1618671"/>
    <lineage>
        <taxon>Bacteria</taxon>
        <taxon>Candidatus Kaiseribacteriota</taxon>
    </lineage>
</organism>
<comment type="caution">
    <text evidence="5">The sequence shown here is derived from an EMBL/GenBank/DDBJ whole genome shotgun (WGS) entry which is preliminary data.</text>
</comment>
<name>A0A0G1X0N5_9BACT</name>
<comment type="similarity">
    <text evidence="1 4">Belongs to the antibiotic N-acetyltransferase family.</text>
</comment>
<dbReference type="EMBL" id="LCQW01000006">
    <property type="protein sequence ID" value="KKW24556.1"/>
    <property type="molecule type" value="Genomic_DNA"/>
</dbReference>
<dbReference type="InterPro" id="IPR028345">
    <property type="entry name" value="Antibiotic_NAT-like"/>
</dbReference>
<dbReference type="Proteomes" id="UP000034273">
    <property type="component" value="Unassembled WGS sequence"/>
</dbReference>
<accession>A0A0G1X0N5</accession>